<sequence length="81" mass="8556">MERTFVGFGFGAIQGGLFLPEAFRSGNFTRLVVSEIDAEAVAALRATDGAYACNVATATGVETIHVEGIEILNPLDPTDRP</sequence>
<dbReference type="Gene3D" id="3.40.50.720">
    <property type="entry name" value="NAD(P)-binding Rossmann-like Domain"/>
    <property type="match status" value="1"/>
</dbReference>
<evidence type="ECO:0008006" key="2">
    <source>
        <dbReference type="Google" id="ProtNLM"/>
    </source>
</evidence>
<dbReference type="EMBL" id="UINC01225251">
    <property type="protein sequence ID" value="SVE55234.1"/>
    <property type="molecule type" value="Genomic_DNA"/>
</dbReference>
<accession>A0A383EF38</accession>
<gene>
    <name evidence="1" type="ORF">METZ01_LOCUS508088</name>
</gene>
<reference evidence="1" key="1">
    <citation type="submission" date="2018-05" db="EMBL/GenBank/DDBJ databases">
        <authorList>
            <person name="Lanie J.A."/>
            <person name="Ng W.-L."/>
            <person name="Kazmierczak K.M."/>
            <person name="Andrzejewski T.M."/>
            <person name="Davidsen T.M."/>
            <person name="Wayne K.J."/>
            <person name="Tettelin H."/>
            <person name="Glass J.I."/>
            <person name="Rusch D."/>
            <person name="Podicherti R."/>
            <person name="Tsui H.-C.T."/>
            <person name="Winkler M.E."/>
        </authorList>
    </citation>
    <scope>NUCLEOTIDE SEQUENCE</scope>
</reference>
<name>A0A383EF38_9ZZZZ</name>
<organism evidence="1">
    <name type="scientific">marine metagenome</name>
    <dbReference type="NCBI Taxonomy" id="408172"/>
    <lineage>
        <taxon>unclassified sequences</taxon>
        <taxon>metagenomes</taxon>
        <taxon>ecological metagenomes</taxon>
    </lineage>
</organism>
<feature type="non-terminal residue" evidence="1">
    <location>
        <position position="81"/>
    </location>
</feature>
<protein>
    <recommendedName>
        <fullName evidence="2">Gfo/Idh/MocA family oxidoreductase</fullName>
    </recommendedName>
</protein>
<evidence type="ECO:0000313" key="1">
    <source>
        <dbReference type="EMBL" id="SVE55234.1"/>
    </source>
</evidence>
<dbReference type="AlphaFoldDB" id="A0A383EF38"/>
<proteinExistence type="predicted"/>